<dbReference type="SUPFAM" id="SSF46911">
    <property type="entry name" value="Ribosomal protein S18"/>
    <property type="match status" value="1"/>
</dbReference>
<dbReference type="GO" id="GO:0022627">
    <property type="term" value="C:cytosolic small ribosomal subunit"/>
    <property type="evidence" value="ECO:0007669"/>
    <property type="project" value="TreeGrafter"/>
</dbReference>
<evidence type="ECO:0000256" key="1">
    <source>
        <dbReference type="ARBA" id="ARBA00005589"/>
    </source>
</evidence>
<evidence type="ECO:0000313" key="7">
    <source>
        <dbReference type="EMBL" id="CEP77923.1"/>
    </source>
</evidence>
<dbReference type="AlphaFoldDB" id="A0A0C7NX26"/>
<dbReference type="Gene3D" id="4.10.640.10">
    <property type="entry name" value="Ribosomal protein S18"/>
    <property type="match status" value="1"/>
</dbReference>
<name>A0A0C7NX26_DEFTU</name>
<keyword evidence="3 5" id="KW-0687">Ribonucleoprotein</keyword>
<dbReference type="Proteomes" id="UP000032809">
    <property type="component" value="Chromosome I"/>
</dbReference>
<dbReference type="InterPro" id="IPR018275">
    <property type="entry name" value="Ribosomal_bS18_CS"/>
</dbReference>
<dbReference type="HOGENOM" id="CLU_148710_2_2_0"/>
<dbReference type="OrthoDB" id="9812008at2"/>
<dbReference type="PROSITE" id="PS00057">
    <property type="entry name" value="RIBOSOMAL_S18"/>
    <property type="match status" value="1"/>
</dbReference>
<dbReference type="HAMAP" id="MF_00270">
    <property type="entry name" value="Ribosomal_bS18"/>
    <property type="match status" value="1"/>
</dbReference>
<dbReference type="RefSeq" id="WP_045087467.1">
    <property type="nucleotide sequence ID" value="NZ_LN824141.1"/>
</dbReference>
<keyword evidence="5" id="KW-0694">RNA-binding</keyword>
<dbReference type="NCBIfam" id="TIGR00165">
    <property type="entry name" value="S18"/>
    <property type="match status" value="1"/>
</dbReference>
<sequence>MAYVRRDRKTVKRCKLCRDNVEYIDYKDLRRLREYINEKGKIIPKRINGNCAKHQRMVRNAIERARKMMLLPYTND</sequence>
<comment type="function">
    <text evidence="5">Binds as a heterodimer with protein bS6 to the central domain of the 16S rRNA, where it helps stabilize the platform of the 30S subunit.</text>
</comment>
<dbReference type="InterPro" id="IPR001648">
    <property type="entry name" value="Ribosomal_bS18"/>
</dbReference>
<comment type="subunit">
    <text evidence="5">Part of the 30S ribosomal subunit. Forms a tight heterodimer with protein bS6.</text>
</comment>
<dbReference type="Pfam" id="PF01084">
    <property type="entry name" value="Ribosomal_S18"/>
    <property type="match status" value="1"/>
</dbReference>
<dbReference type="KEGG" id="dtn:DTL3_0606"/>
<proteinExistence type="inferred from homology"/>
<comment type="similarity">
    <text evidence="1 5 6">Belongs to the bacterial ribosomal protein bS18 family.</text>
</comment>
<dbReference type="PANTHER" id="PTHR13479">
    <property type="entry name" value="30S RIBOSOMAL PROTEIN S18"/>
    <property type="match status" value="1"/>
</dbReference>
<keyword evidence="8" id="KW-1185">Reference proteome</keyword>
<evidence type="ECO:0000256" key="6">
    <source>
        <dbReference type="RuleBase" id="RU003910"/>
    </source>
</evidence>
<evidence type="ECO:0000256" key="4">
    <source>
        <dbReference type="ARBA" id="ARBA00035141"/>
    </source>
</evidence>
<dbReference type="GO" id="GO:0003735">
    <property type="term" value="F:structural constituent of ribosome"/>
    <property type="evidence" value="ECO:0007669"/>
    <property type="project" value="InterPro"/>
</dbReference>
<dbReference type="GO" id="GO:0070181">
    <property type="term" value="F:small ribosomal subunit rRNA binding"/>
    <property type="evidence" value="ECO:0007669"/>
    <property type="project" value="TreeGrafter"/>
</dbReference>
<dbReference type="InterPro" id="IPR036870">
    <property type="entry name" value="Ribosomal_bS18_sf"/>
</dbReference>
<evidence type="ECO:0000313" key="8">
    <source>
        <dbReference type="Proteomes" id="UP000032809"/>
    </source>
</evidence>
<gene>
    <name evidence="5 7" type="primary">rpsR</name>
    <name evidence="7" type="ORF">DTL3_0606</name>
</gene>
<keyword evidence="2 5" id="KW-0689">Ribosomal protein</keyword>
<evidence type="ECO:0000256" key="2">
    <source>
        <dbReference type="ARBA" id="ARBA00022980"/>
    </source>
</evidence>
<protein>
    <recommendedName>
        <fullName evidence="4 5">Small ribosomal subunit protein bS18</fullName>
    </recommendedName>
</protein>
<dbReference type="STRING" id="1006576.DTL3_0606"/>
<organism evidence="7 8">
    <name type="scientific">Defluviitoga tunisiensis</name>
    <dbReference type="NCBI Taxonomy" id="1006576"/>
    <lineage>
        <taxon>Bacteria</taxon>
        <taxon>Thermotogati</taxon>
        <taxon>Thermotogota</taxon>
        <taxon>Thermotogae</taxon>
        <taxon>Petrotogales</taxon>
        <taxon>Petrotogaceae</taxon>
        <taxon>Defluviitoga</taxon>
    </lineage>
</organism>
<dbReference type="PRINTS" id="PR00974">
    <property type="entry name" value="RIBOSOMALS18"/>
</dbReference>
<dbReference type="PANTHER" id="PTHR13479:SF40">
    <property type="entry name" value="SMALL RIBOSOMAL SUBUNIT PROTEIN BS18M"/>
    <property type="match status" value="1"/>
</dbReference>
<dbReference type="EMBL" id="LN824141">
    <property type="protein sequence ID" value="CEP77923.1"/>
    <property type="molecule type" value="Genomic_DNA"/>
</dbReference>
<evidence type="ECO:0000256" key="5">
    <source>
        <dbReference type="HAMAP-Rule" id="MF_00270"/>
    </source>
</evidence>
<dbReference type="PATRIC" id="fig|1006576.9.peg.592"/>
<dbReference type="GO" id="GO:0006412">
    <property type="term" value="P:translation"/>
    <property type="evidence" value="ECO:0007669"/>
    <property type="project" value="UniProtKB-UniRule"/>
</dbReference>
<reference evidence="8" key="1">
    <citation type="submission" date="2014-11" db="EMBL/GenBank/DDBJ databases">
        <authorList>
            <person name="Wibberg D."/>
        </authorList>
    </citation>
    <scope>NUCLEOTIDE SEQUENCE [LARGE SCALE GENOMIC DNA]</scope>
    <source>
        <strain evidence="8">L3</strain>
    </source>
</reference>
<accession>A0A0C7NX26</accession>
<keyword evidence="5" id="KW-0699">rRNA-binding</keyword>
<evidence type="ECO:0000256" key="3">
    <source>
        <dbReference type="ARBA" id="ARBA00023274"/>
    </source>
</evidence>